<keyword evidence="2" id="KW-1185">Reference proteome</keyword>
<dbReference type="KEGG" id="ncl:C5F47_08970"/>
<gene>
    <name evidence="1" type="ORF">C5F47_08970</name>
</gene>
<organism evidence="1 2">
    <name type="scientific">Nitrosopumilus cobalaminigenes</name>
    <dbReference type="NCBI Taxonomy" id="1470066"/>
    <lineage>
        <taxon>Archaea</taxon>
        <taxon>Nitrososphaerota</taxon>
        <taxon>Nitrososphaeria</taxon>
        <taxon>Nitrosopumilales</taxon>
        <taxon>Nitrosopumilaceae</taxon>
        <taxon>Nitrosopumilus</taxon>
    </lineage>
</organism>
<evidence type="ECO:0000313" key="2">
    <source>
        <dbReference type="Proteomes" id="UP000509771"/>
    </source>
</evidence>
<dbReference type="Proteomes" id="UP000509771">
    <property type="component" value="Chromosome"/>
</dbReference>
<dbReference type="AlphaFoldDB" id="A0A7D5R3F6"/>
<accession>A0A7D5R3F6</accession>
<proteinExistence type="predicted"/>
<evidence type="ECO:0000313" key="1">
    <source>
        <dbReference type="EMBL" id="QLH03659.1"/>
    </source>
</evidence>
<protein>
    <submittedName>
        <fullName evidence="1">Uncharacterized protein</fullName>
    </submittedName>
</protein>
<sequence>MLIGNFSNSNSFATSIDLENKIILINNSIGIQKSIIQMNISHKNNFSWDFIEETIENHVLINPVII</sequence>
<reference evidence="1 2" key="1">
    <citation type="submission" date="2018-02" db="EMBL/GenBank/DDBJ databases">
        <title>Complete genome of Nitrosopumilus cobalaminigenes HCA1.</title>
        <authorList>
            <person name="Qin W."/>
            <person name="Zheng Y."/>
            <person name="Stahl D.A."/>
        </authorList>
    </citation>
    <scope>NUCLEOTIDE SEQUENCE [LARGE SCALE GENOMIC DNA]</scope>
    <source>
        <strain evidence="1 2">HCA1</strain>
    </source>
</reference>
<dbReference type="EMBL" id="CP026993">
    <property type="protein sequence ID" value="QLH03659.1"/>
    <property type="molecule type" value="Genomic_DNA"/>
</dbReference>
<name>A0A7D5R3F6_9ARCH</name>